<proteinExistence type="predicted"/>
<comment type="caution">
    <text evidence="1">The sequence shown here is derived from an EMBL/GenBank/DDBJ whole genome shotgun (WGS) entry which is preliminary data.</text>
</comment>
<name>A0A8H3B6R2_9AGAM</name>
<dbReference type="AlphaFoldDB" id="A0A8H3B6R2"/>
<reference evidence="1" key="1">
    <citation type="submission" date="2021-01" db="EMBL/GenBank/DDBJ databases">
        <authorList>
            <person name="Kaushik A."/>
        </authorList>
    </citation>
    <scope>NUCLEOTIDE SEQUENCE</scope>
    <source>
        <strain evidence="1">AG6-10EEA</strain>
    </source>
</reference>
<dbReference type="EMBL" id="CAJMXA010001002">
    <property type="protein sequence ID" value="CAE6448625.1"/>
    <property type="molecule type" value="Genomic_DNA"/>
</dbReference>
<feature type="non-terminal residue" evidence="1">
    <location>
        <position position="1"/>
    </location>
</feature>
<gene>
    <name evidence="1" type="ORF">RDB_LOCUS46412</name>
</gene>
<evidence type="ECO:0000313" key="2">
    <source>
        <dbReference type="Proteomes" id="UP000663853"/>
    </source>
</evidence>
<protein>
    <submittedName>
        <fullName evidence="1">Uncharacterized protein</fullName>
    </submittedName>
</protein>
<evidence type="ECO:0000313" key="1">
    <source>
        <dbReference type="EMBL" id="CAE6448625.1"/>
    </source>
</evidence>
<accession>A0A8H3B6R2</accession>
<dbReference type="Proteomes" id="UP000663853">
    <property type="component" value="Unassembled WGS sequence"/>
</dbReference>
<sequence length="136" mass="14411">RSCCSFSRSANWNFIKLKVNLPLGSFRSFNVVLPVLVIVEATVRSSGSLTSSWAFTASTRLPNSSSLRRAKDAGLKLAGAARVEATHSPAASTEKIIQRTILGFRESRRGGAVGALHMPGGVTGMPDCCPVYADAN</sequence>
<organism evidence="1 2">
    <name type="scientific">Rhizoctonia solani</name>
    <dbReference type="NCBI Taxonomy" id="456999"/>
    <lineage>
        <taxon>Eukaryota</taxon>
        <taxon>Fungi</taxon>
        <taxon>Dikarya</taxon>
        <taxon>Basidiomycota</taxon>
        <taxon>Agaricomycotina</taxon>
        <taxon>Agaricomycetes</taxon>
        <taxon>Cantharellales</taxon>
        <taxon>Ceratobasidiaceae</taxon>
        <taxon>Rhizoctonia</taxon>
    </lineage>
</organism>